<reference evidence="1" key="1">
    <citation type="journal article" date="2015" name="Nature">
        <title>Complex archaea that bridge the gap between prokaryotes and eukaryotes.</title>
        <authorList>
            <person name="Spang A."/>
            <person name="Saw J.H."/>
            <person name="Jorgensen S.L."/>
            <person name="Zaremba-Niedzwiedzka K."/>
            <person name="Martijn J."/>
            <person name="Lind A.E."/>
            <person name="van Eijk R."/>
            <person name="Schleper C."/>
            <person name="Guy L."/>
            <person name="Ettema T.J."/>
        </authorList>
    </citation>
    <scope>NUCLEOTIDE SEQUENCE</scope>
</reference>
<proteinExistence type="predicted"/>
<protein>
    <submittedName>
        <fullName evidence="1">Uncharacterized protein</fullName>
    </submittedName>
</protein>
<accession>A0A0F9A7J9</accession>
<comment type="caution">
    <text evidence="1">The sequence shown here is derived from an EMBL/GenBank/DDBJ whole genome shotgun (WGS) entry which is preliminary data.</text>
</comment>
<dbReference type="EMBL" id="LAZR01044121">
    <property type="protein sequence ID" value="KKL05430.1"/>
    <property type="molecule type" value="Genomic_DNA"/>
</dbReference>
<organism evidence="1">
    <name type="scientific">marine sediment metagenome</name>
    <dbReference type="NCBI Taxonomy" id="412755"/>
    <lineage>
        <taxon>unclassified sequences</taxon>
        <taxon>metagenomes</taxon>
        <taxon>ecological metagenomes</taxon>
    </lineage>
</organism>
<dbReference type="AlphaFoldDB" id="A0A0F9A7J9"/>
<evidence type="ECO:0000313" key="1">
    <source>
        <dbReference type="EMBL" id="KKL05430.1"/>
    </source>
</evidence>
<gene>
    <name evidence="1" type="ORF">LCGC14_2606120</name>
</gene>
<name>A0A0F9A7J9_9ZZZZ</name>
<sequence>MIDIKFGGIRKTTIKLYDDIDQLPVERFNKANKYWMLHDNIGSSISDFDTNHFNKLALLAGDKQKCIAELNNFRILVYNIQNEVNVEHLSFACLIHSINGKEQTDLSEGALKEVLKKLSDKGLTQDILKKKLTILGRESILTLKPSSPLSL</sequence>